<dbReference type="AlphaFoldDB" id="A0A4C1UJV5"/>
<evidence type="ECO:0000313" key="2">
    <source>
        <dbReference type="Proteomes" id="UP000299102"/>
    </source>
</evidence>
<comment type="caution">
    <text evidence="1">The sequence shown here is derived from an EMBL/GenBank/DDBJ whole genome shotgun (WGS) entry which is preliminary data.</text>
</comment>
<dbReference type="EMBL" id="BGZK01000183">
    <property type="protein sequence ID" value="GBP26708.1"/>
    <property type="molecule type" value="Genomic_DNA"/>
</dbReference>
<name>A0A4C1UJV5_EUMVA</name>
<keyword evidence="2" id="KW-1185">Reference proteome</keyword>
<sequence>MKRGVGHRSSYSQTDCNNGSYYFTSAFWETVTSHRSSAAGKLTTTRLHRSDQHITKIRHVHQGVRSVKTTSRCARARDVQSCDE</sequence>
<accession>A0A4C1UJV5</accession>
<organism evidence="1 2">
    <name type="scientific">Eumeta variegata</name>
    <name type="common">Bagworm moth</name>
    <name type="synonym">Eumeta japonica</name>
    <dbReference type="NCBI Taxonomy" id="151549"/>
    <lineage>
        <taxon>Eukaryota</taxon>
        <taxon>Metazoa</taxon>
        <taxon>Ecdysozoa</taxon>
        <taxon>Arthropoda</taxon>
        <taxon>Hexapoda</taxon>
        <taxon>Insecta</taxon>
        <taxon>Pterygota</taxon>
        <taxon>Neoptera</taxon>
        <taxon>Endopterygota</taxon>
        <taxon>Lepidoptera</taxon>
        <taxon>Glossata</taxon>
        <taxon>Ditrysia</taxon>
        <taxon>Tineoidea</taxon>
        <taxon>Psychidae</taxon>
        <taxon>Oiketicinae</taxon>
        <taxon>Eumeta</taxon>
    </lineage>
</organism>
<evidence type="ECO:0000313" key="1">
    <source>
        <dbReference type="EMBL" id="GBP26708.1"/>
    </source>
</evidence>
<gene>
    <name evidence="1" type="ORF">EVAR_23479_1</name>
</gene>
<dbReference type="Proteomes" id="UP000299102">
    <property type="component" value="Unassembled WGS sequence"/>
</dbReference>
<proteinExistence type="predicted"/>
<reference evidence="1 2" key="1">
    <citation type="journal article" date="2019" name="Commun. Biol.">
        <title>The bagworm genome reveals a unique fibroin gene that provides high tensile strength.</title>
        <authorList>
            <person name="Kono N."/>
            <person name="Nakamura H."/>
            <person name="Ohtoshi R."/>
            <person name="Tomita M."/>
            <person name="Numata K."/>
            <person name="Arakawa K."/>
        </authorList>
    </citation>
    <scope>NUCLEOTIDE SEQUENCE [LARGE SCALE GENOMIC DNA]</scope>
</reference>
<protein>
    <submittedName>
        <fullName evidence="1">Uncharacterized protein</fullName>
    </submittedName>
</protein>